<keyword evidence="1" id="KW-0548">Nucleotidyltransferase</keyword>
<evidence type="ECO:0000313" key="2">
    <source>
        <dbReference type="Proteomes" id="UP000320672"/>
    </source>
</evidence>
<dbReference type="InterPro" id="IPR029044">
    <property type="entry name" value="Nucleotide-diphossugar_trans"/>
</dbReference>
<gene>
    <name evidence="1" type="primary">kdsB</name>
    <name evidence="1" type="ORF">FF011L_51670</name>
</gene>
<dbReference type="Proteomes" id="UP000320672">
    <property type="component" value="Chromosome"/>
</dbReference>
<dbReference type="PANTHER" id="PTHR42866:SF1">
    <property type="entry name" value="SPORE COAT POLYSACCHARIDE BIOSYNTHESIS PROTEIN SPSF"/>
    <property type="match status" value="1"/>
</dbReference>
<dbReference type="RefSeq" id="WP_145354516.1">
    <property type="nucleotide sequence ID" value="NZ_CP036262.1"/>
</dbReference>
<dbReference type="GO" id="GO:0005829">
    <property type="term" value="C:cytosol"/>
    <property type="evidence" value="ECO:0007669"/>
    <property type="project" value="TreeGrafter"/>
</dbReference>
<dbReference type="KEGG" id="rml:FF011L_51670"/>
<dbReference type="PANTHER" id="PTHR42866">
    <property type="entry name" value="3-DEOXY-MANNO-OCTULOSONATE CYTIDYLYLTRANSFERASE"/>
    <property type="match status" value="1"/>
</dbReference>
<proteinExistence type="predicted"/>
<dbReference type="GO" id="GO:0008690">
    <property type="term" value="F:3-deoxy-manno-octulosonate cytidylyltransferase activity"/>
    <property type="evidence" value="ECO:0007669"/>
    <property type="project" value="UniProtKB-EC"/>
</dbReference>
<protein>
    <submittedName>
        <fullName evidence="1">3-deoxy-manno-octulosonate cytidylyltransferase</fullName>
        <ecNumber evidence="1">2.7.7.38</ecNumber>
    </submittedName>
</protein>
<keyword evidence="2" id="KW-1185">Reference proteome</keyword>
<dbReference type="Pfam" id="PF02348">
    <property type="entry name" value="CTP_transf_3"/>
    <property type="match status" value="1"/>
</dbReference>
<dbReference type="EC" id="2.7.7.38" evidence="1"/>
<sequence>MKKFPAVVLARMTSVRLPGKGLRQVAGRPLLAYLLDTLRQSEAIGEVFLATSDTASDFPLVDFAKESSVSVVQGPLEDVATRFLMAVKRSGADAAFRVNGDSPFVPLELFSLAAERYRSTQVDLVSNIFPRSFPVGQSVELVSRKAIECVLSRPGIPSDREHVTQYLYRNSAEFQIENIKSAVDYSAIRFAVDDGIDFAKVSRMLSVMTRPHWSYTVEELVKLSHSCGQ</sequence>
<name>A0A517MNA4_9BACT</name>
<dbReference type="InterPro" id="IPR003329">
    <property type="entry name" value="Cytidylyl_trans"/>
</dbReference>
<organism evidence="1 2">
    <name type="scientific">Roseimaritima multifibrata</name>
    <dbReference type="NCBI Taxonomy" id="1930274"/>
    <lineage>
        <taxon>Bacteria</taxon>
        <taxon>Pseudomonadati</taxon>
        <taxon>Planctomycetota</taxon>
        <taxon>Planctomycetia</taxon>
        <taxon>Pirellulales</taxon>
        <taxon>Pirellulaceae</taxon>
        <taxon>Roseimaritima</taxon>
    </lineage>
</organism>
<dbReference type="AlphaFoldDB" id="A0A517MNA4"/>
<evidence type="ECO:0000313" key="1">
    <source>
        <dbReference type="EMBL" id="QDS96359.1"/>
    </source>
</evidence>
<dbReference type="OrthoDB" id="9815559at2"/>
<dbReference type="EMBL" id="CP036262">
    <property type="protein sequence ID" value="QDS96359.1"/>
    <property type="molecule type" value="Genomic_DNA"/>
</dbReference>
<accession>A0A517MNA4</accession>
<dbReference type="SUPFAM" id="SSF53448">
    <property type="entry name" value="Nucleotide-diphospho-sugar transferases"/>
    <property type="match status" value="1"/>
</dbReference>
<reference evidence="1 2" key="1">
    <citation type="submission" date="2019-02" db="EMBL/GenBank/DDBJ databases">
        <title>Deep-cultivation of Planctomycetes and their phenomic and genomic characterization uncovers novel biology.</title>
        <authorList>
            <person name="Wiegand S."/>
            <person name="Jogler M."/>
            <person name="Boedeker C."/>
            <person name="Pinto D."/>
            <person name="Vollmers J."/>
            <person name="Rivas-Marin E."/>
            <person name="Kohn T."/>
            <person name="Peeters S.H."/>
            <person name="Heuer A."/>
            <person name="Rast P."/>
            <person name="Oberbeckmann S."/>
            <person name="Bunk B."/>
            <person name="Jeske O."/>
            <person name="Meyerdierks A."/>
            <person name="Storesund J.E."/>
            <person name="Kallscheuer N."/>
            <person name="Luecker S."/>
            <person name="Lage O.M."/>
            <person name="Pohl T."/>
            <person name="Merkel B.J."/>
            <person name="Hornburger P."/>
            <person name="Mueller R.-W."/>
            <person name="Bruemmer F."/>
            <person name="Labrenz M."/>
            <person name="Spormann A.M."/>
            <person name="Op den Camp H."/>
            <person name="Overmann J."/>
            <person name="Amann R."/>
            <person name="Jetten M.S.M."/>
            <person name="Mascher T."/>
            <person name="Medema M.H."/>
            <person name="Devos D.P."/>
            <person name="Kaster A.-K."/>
            <person name="Ovreas L."/>
            <person name="Rohde M."/>
            <person name="Galperin M.Y."/>
            <person name="Jogler C."/>
        </authorList>
    </citation>
    <scope>NUCLEOTIDE SEQUENCE [LARGE SCALE GENOMIC DNA]</scope>
    <source>
        <strain evidence="1 2">FF011L</strain>
    </source>
</reference>
<keyword evidence="1" id="KW-0808">Transferase</keyword>
<dbReference type="Gene3D" id="3.90.550.10">
    <property type="entry name" value="Spore Coat Polysaccharide Biosynthesis Protein SpsA, Chain A"/>
    <property type="match status" value="1"/>
</dbReference>